<evidence type="ECO:0000313" key="1">
    <source>
        <dbReference type="EMBL" id="ELP92155.1"/>
    </source>
</evidence>
<reference evidence="1 2" key="1">
    <citation type="submission" date="2012-10" db="EMBL/GenBank/DDBJ databases">
        <authorList>
            <person name="Zafar N."/>
            <person name="Inman J."/>
            <person name="Hall N."/>
            <person name="Lorenzi H."/>
            <person name="Caler E."/>
        </authorList>
    </citation>
    <scope>NUCLEOTIDE SEQUENCE [LARGE SCALE GENOMIC DNA]</scope>
    <source>
        <strain evidence="1 2">IP1</strain>
    </source>
</reference>
<sequence length="363" mass="42604">MQSKAETYNSPHVIANNDTYLYLHCCAVELVRQLNWTIIIAPKQRKTSKKTNTLDYYRITNIYDSQGATVYDEKNPIPLQNETVIGSSFEDSSIKTNAASRKRTKKNDKKNVPILLQTMNEQLKKTNDKNQKCKTTKKSVSSVSRERLNYIYSTENGDTNPIKCYKDEINRRGYKLYLKLRDLFKNTERNIPSVMLYKDRDLPDKDMKYTPLPLSKVDAYDFNPEADGVKSNTNSYERNTLEYTPEIEPGDTQSSPPFLDYTSENTPTTQQVVFQNVEPFTQDWELNFVKTQGSIPYYTFENMEIPDFEIINRSKYFLITANKYIWYTDHDYNVLNWKVYSQNGQLYATNGEYYFSFVFTNLW</sequence>
<name>A0A0A1UAY6_ENTIV</name>
<dbReference type="GeneID" id="14891062"/>
<protein>
    <submittedName>
        <fullName evidence="1">Uncharacterized protein</fullName>
    </submittedName>
</protein>
<accession>A0A0A1UAY6</accession>
<evidence type="ECO:0000313" key="2">
    <source>
        <dbReference type="Proteomes" id="UP000014680"/>
    </source>
</evidence>
<dbReference type="RefSeq" id="XP_004258926.1">
    <property type="nucleotide sequence ID" value="XM_004258878.1"/>
</dbReference>
<keyword evidence="2" id="KW-1185">Reference proteome</keyword>
<organism evidence="1 2">
    <name type="scientific">Entamoeba invadens IP1</name>
    <dbReference type="NCBI Taxonomy" id="370355"/>
    <lineage>
        <taxon>Eukaryota</taxon>
        <taxon>Amoebozoa</taxon>
        <taxon>Evosea</taxon>
        <taxon>Archamoebae</taxon>
        <taxon>Mastigamoebida</taxon>
        <taxon>Entamoebidae</taxon>
        <taxon>Entamoeba</taxon>
    </lineage>
</organism>
<dbReference type="Proteomes" id="UP000014680">
    <property type="component" value="Unassembled WGS sequence"/>
</dbReference>
<dbReference type="VEuPathDB" id="AmoebaDB:EIN_381120"/>
<proteinExistence type="predicted"/>
<dbReference type="KEGG" id="eiv:EIN_381120"/>
<dbReference type="EMBL" id="KB206395">
    <property type="protein sequence ID" value="ELP92155.1"/>
    <property type="molecule type" value="Genomic_DNA"/>
</dbReference>
<gene>
    <name evidence="1" type="ORF">EIN_381120</name>
</gene>
<dbReference type="AlphaFoldDB" id="A0A0A1UAY6"/>